<dbReference type="InterPro" id="IPR000515">
    <property type="entry name" value="MetI-like"/>
</dbReference>
<organism evidence="9 10">
    <name type="scientific">Variovorax gossypii</name>
    <dbReference type="NCBI Taxonomy" id="1679495"/>
    <lineage>
        <taxon>Bacteria</taxon>
        <taxon>Pseudomonadati</taxon>
        <taxon>Pseudomonadota</taxon>
        <taxon>Betaproteobacteria</taxon>
        <taxon>Burkholderiales</taxon>
        <taxon>Comamonadaceae</taxon>
        <taxon>Variovorax</taxon>
    </lineage>
</organism>
<feature type="transmembrane region" description="Helical" evidence="7">
    <location>
        <begin position="128"/>
        <end position="151"/>
    </location>
</feature>
<dbReference type="GO" id="GO:0015416">
    <property type="term" value="F:ABC-type phosphonate transporter activity"/>
    <property type="evidence" value="ECO:0007669"/>
    <property type="project" value="InterPro"/>
</dbReference>
<dbReference type="OrthoDB" id="8557224at2"/>
<dbReference type="NCBIfam" id="TIGR01097">
    <property type="entry name" value="PhnE"/>
    <property type="match status" value="1"/>
</dbReference>
<keyword evidence="3" id="KW-1003">Cell membrane</keyword>
<dbReference type="InterPro" id="IPR035906">
    <property type="entry name" value="MetI-like_sf"/>
</dbReference>
<protein>
    <submittedName>
        <fullName evidence="9">Phosphonate ABC transporter, permease protein PhnE</fullName>
    </submittedName>
</protein>
<dbReference type="GO" id="GO:0005886">
    <property type="term" value="C:plasma membrane"/>
    <property type="evidence" value="ECO:0007669"/>
    <property type="project" value="UniProtKB-SubCell"/>
</dbReference>
<keyword evidence="5 7" id="KW-1133">Transmembrane helix</keyword>
<feature type="transmembrane region" description="Helical" evidence="7">
    <location>
        <begin position="187"/>
        <end position="207"/>
    </location>
</feature>
<evidence type="ECO:0000313" key="9">
    <source>
        <dbReference type="EMBL" id="RTQ31077.1"/>
    </source>
</evidence>
<dbReference type="AlphaFoldDB" id="A0A3S0IA86"/>
<dbReference type="PROSITE" id="PS50928">
    <property type="entry name" value="ABC_TM1"/>
    <property type="match status" value="1"/>
</dbReference>
<comment type="similarity">
    <text evidence="7">Belongs to the binding-protein-dependent transport system permease family.</text>
</comment>
<accession>A0A3S0IA86</accession>
<keyword evidence="4 7" id="KW-0812">Transmembrane</keyword>
<dbReference type="EMBL" id="RXOE01000010">
    <property type="protein sequence ID" value="RTQ31077.1"/>
    <property type="molecule type" value="Genomic_DNA"/>
</dbReference>
<keyword evidence="10" id="KW-1185">Reference proteome</keyword>
<evidence type="ECO:0000256" key="4">
    <source>
        <dbReference type="ARBA" id="ARBA00022692"/>
    </source>
</evidence>
<dbReference type="CDD" id="cd06261">
    <property type="entry name" value="TM_PBP2"/>
    <property type="match status" value="1"/>
</dbReference>
<evidence type="ECO:0000313" key="10">
    <source>
        <dbReference type="Proteomes" id="UP000267418"/>
    </source>
</evidence>
<evidence type="ECO:0000259" key="8">
    <source>
        <dbReference type="PROSITE" id="PS50928"/>
    </source>
</evidence>
<feature type="domain" description="ABC transmembrane type-1" evidence="8">
    <location>
        <begin position="77"/>
        <end position="259"/>
    </location>
</feature>
<feature type="transmembrane region" description="Helical" evidence="7">
    <location>
        <begin position="21"/>
        <end position="41"/>
    </location>
</feature>
<evidence type="ECO:0000256" key="5">
    <source>
        <dbReference type="ARBA" id="ARBA00022989"/>
    </source>
</evidence>
<dbReference type="PANTHER" id="PTHR30043:SF1">
    <property type="entry name" value="ABC TRANSPORT SYSTEM PERMEASE PROTEIN P69"/>
    <property type="match status" value="1"/>
</dbReference>
<dbReference type="Pfam" id="PF00528">
    <property type="entry name" value="BPD_transp_1"/>
    <property type="match status" value="1"/>
</dbReference>
<reference evidence="9 10" key="1">
    <citation type="submission" date="2018-12" db="EMBL/GenBank/DDBJ databases">
        <title>The genome of Variovorax gossypii DSM 100435.</title>
        <authorList>
            <person name="Gao J."/>
            <person name="Sun J."/>
        </authorList>
    </citation>
    <scope>NUCLEOTIDE SEQUENCE [LARGE SCALE GENOMIC DNA]</scope>
    <source>
        <strain evidence="9 10">DSM 100435</strain>
    </source>
</reference>
<feature type="transmembrane region" description="Helical" evidence="7">
    <location>
        <begin position="238"/>
        <end position="258"/>
    </location>
</feature>
<dbReference type="Proteomes" id="UP000267418">
    <property type="component" value="Unassembled WGS sequence"/>
</dbReference>
<dbReference type="SUPFAM" id="SSF161098">
    <property type="entry name" value="MetI-like"/>
    <property type="match status" value="1"/>
</dbReference>
<name>A0A3S0IA86_9BURK</name>
<proteinExistence type="inferred from homology"/>
<dbReference type="InterPro" id="IPR005769">
    <property type="entry name" value="PhnE/PtxC"/>
</dbReference>
<sequence>MSSSIPMNRPPLATTAPKRNLAWQLSWAALLLLLAASWNGADMRPLDLVRDGGNMATYAAEFFPPDFTQWRIYLQEMVVTLQIALWGTVLAVATAVPLALLASANIVPWWIYQPTRRLMDSCRAINEMVFAMLFVVAVGLGPFAGVLALWVHTTGVLAKLFSEAVEAIDPQPVEGIRSTGASALHEIVYGVLPQVMPLWISFALYRFESNVRSASVVGMVGAGGIGVVLWEIIRGFQYAQTCAVMIIIVISVSAIDLVSARIRKVLI</sequence>
<gene>
    <name evidence="9" type="primary">phnE</name>
    <name evidence="9" type="ORF">EJP69_26510</name>
</gene>
<feature type="transmembrane region" description="Helical" evidence="7">
    <location>
        <begin position="83"/>
        <end position="107"/>
    </location>
</feature>
<evidence type="ECO:0000256" key="3">
    <source>
        <dbReference type="ARBA" id="ARBA00022475"/>
    </source>
</evidence>
<dbReference type="RefSeq" id="WP_126473269.1">
    <property type="nucleotide sequence ID" value="NZ_RXOE01000010.1"/>
</dbReference>
<comment type="caution">
    <text evidence="9">The sequence shown here is derived from an EMBL/GenBank/DDBJ whole genome shotgun (WGS) entry which is preliminary data.</text>
</comment>
<evidence type="ECO:0000256" key="1">
    <source>
        <dbReference type="ARBA" id="ARBA00004651"/>
    </source>
</evidence>
<dbReference type="Gene3D" id="1.10.3720.10">
    <property type="entry name" value="MetI-like"/>
    <property type="match status" value="1"/>
</dbReference>
<evidence type="ECO:0000256" key="2">
    <source>
        <dbReference type="ARBA" id="ARBA00022448"/>
    </source>
</evidence>
<dbReference type="PANTHER" id="PTHR30043">
    <property type="entry name" value="PHOSPHONATES TRANSPORT SYSTEM PERMEASE PROTEIN"/>
    <property type="match status" value="1"/>
</dbReference>
<feature type="transmembrane region" description="Helical" evidence="7">
    <location>
        <begin position="214"/>
        <end position="232"/>
    </location>
</feature>
<evidence type="ECO:0000256" key="7">
    <source>
        <dbReference type="RuleBase" id="RU363032"/>
    </source>
</evidence>
<keyword evidence="6 7" id="KW-0472">Membrane</keyword>
<evidence type="ECO:0000256" key="6">
    <source>
        <dbReference type="ARBA" id="ARBA00023136"/>
    </source>
</evidence>
<comment type="subcellular location">
    <subcellularLocation>
        <location evidence="1 7">Cell membrane</location>
        <topology evidence="1 7">Multi-pass membrane protein</topology>
    </subcellularLocation>
</comment>
<keyword evidence="2 7" id="KW-0813">Transport</keyword>